<name>A0A1J1IMA7_9DIPT</name>
<accession>A0A1J1IMA7</accession>
<dbReference type="AlphaFoldDB" id="A0A1J1IMA7"/>
<evidence type="ECO:0000313" key="1">
    <source>
        <dbReference type="EMBL" id="CRL01296.1"/>
    </source>
</evidence>
<reference evidence="1 2" key="1">
    <citation type="submission" date="2015-04" db="EMBL/GenBank/DDBJ databases">
        <authorList>
            <person name="Syromyatnikov M.Y."/>
            <person name="Popov V.N."/>
        </authorList>
    </citation>
    <scope>NUCLEOTIDE SEQUENCE [LARGE SCALE GENOMIC DNA]</scope>
</reference>
<gene>
    <name evidence="1" type="ORF">CLUMA_CG014606</name>
</gene>
<dbReference type="Proteomes" id="UP000183832">
    <property type="component" value="Unassembled WGS sequence"/>
</dbReference>
<proteinExistence type="predicted"/>
<dbReference type="EMBL" id="CVRI01000055">
    <property type="protein sequence ID" value="CRL01296.1"/>
    <property type="molecule type" value="Genomic_DNA"/>
</dbReference>
<protein>
    <submittedName>
        <fullName evidence="1">CLUMA_CG014606, isoform A</fullName>
    </submittedName>
</protein>
<sequence length="78" mass="8869">MENVIGNHCENTLSAEETCSAKLFDSTRSAFHNSFMIFITNAIATQCDDWKHVTNFSMFMKFSFRDGLSSTQCETVSR</sequence>
<evidence type="ECO:0000313" key="2">
    <source>
        <dbReference type="Proteomes" id="UP000183832"/>
    </source>
</evidence>
<organism evidence="1 2">
    <name type="scientific">Clunio marinus</name>
    <dbReference type="NCBI Taxonomy" id="568069"/>
    <lineage>
        <taxon>Eukaryota</taxon>
        <taxon>Metazoa</taxon>
        <taxon>Ecdysozoa</taxon>
        <taxon>Arthropoda</taxon>
        <taxon>Hexapoda</taxon>
        <taxon>Insecta</taxon>
        <taxon>Pterygota</taxon>
        <taxon>Neoptera</taxon>
        <taxon>Endopterygota</taxon>
        <taxon>Diptera</taxon>
        <taxon>Nematocera</taxon>
        <taxon>Chironomoidea</taxon>
        <taxon>Chironomidae</taxon>
        <taxon>Clunio</taxon>
    </lineage>
</organism>
<keyword evidence="2" id="KW-1185">Reference proteome</keyword>